<evidence type="ECO:0000256" key="1">
    <source>
        <dbReference type="ARBA" id="ARBA00000612"/>
    </source>
</evidence>
<dbReference type="PIRSF" id="PIRSF016573">
    <property type="entry name" value="Peptidase_M7"/>
    <property type="match status" value="1"/>
</dbReference>
<keyword evidence="15" id="KW-0106">Calcium</keyword>
<keyword evidence="6 13" id="KW-0964">Secreted</keyword>
<evidence type="ECO:0000256" key="11">
    <source>
        <dbReference type="ARBA" id="ARBA00023049"/>
    </source>
</evidence>
<keyword evidence="9 13" id="KW-0378">Hydrolase</keyword>
<evidence type="ECO:0000256" key="6">
    <source>
        <dbReference type="ARBA" id="ARBA00022525"/>
    </source>
</evidence>
<feature type="binding site" evidence="15">
    <location>
        <position position="189"/>
    </location>
    <ligand>
        <name>Zn(2+)</name>
        <dbReference type="ChEBI" id="CHEBI:29105"/>
        <note>catalytic</note>
    </ligand>
</feature>
<evidence type="ECO:0000256" key="9">
    <source>
        <dbReference type="ARBA" id="ARBA00022801"/>
    </source>
</evidence>
<evidence type="ECO:0000313" key="17">
    <source>
        <dbReference type="EMBL" id="GGR04739.1"/>
    </source>
</evidence>
<proteinExistence type="inferred from homology"/>
<reference evidence="17 18" key="1">
    <citation type="journal article" date="2014" name="Int. J. Syst. Evol. Microbiol.">
        <title>Complete genome sequence of Corynebacterium casei LMG S-19264T (=DSM 44701T), isolated from a smear-ripened cheese.</title>
        <authorList>
            <consortium name="US DOE Joint Genome Institute (JGI-PGF)"/>
            <person name="Walter F."/>
            <person name="Albersmeier A."/>
            <person name="Kalinowski J."/>
            <person name="Ruckert C."/>
        </authorList>
    </citation>
    <scope>NUCLEOTIDE SEQUENCE [LARGE SCALE GENOMIC DNA]</scope>
    <source>
        <strain evidence="17 18">JCM 4205</strain>
    </source>
</reference>
<evidence type="ECO:0000256" key="15">
    <source>
        <dbReference type="PIRSR" id="PIRSR016573-2"/>
    </source>
</evidence>
<accession>A0AAV4KCE1</accession>
<evidence type="ECO:0000313" key="18">
    <source>
        <dbReference type="Proteomes" id="UP000642014"/>
    </source>
</evidence>
<comment type="similarity">
    <text evidence="3 13">Belongs to the peptidase M7 family.</text>
</comment>
<keyword evidence="12" id="KW-1015">Disulfide bond</keyword>
<organism evidence="17 18">
    <name type="scientific">Streptomyces cinereoruber</name>
    <dbReference type="NCBI Taxonomy" id="67260"/>
    <lineage>
        <taxon>Bacteria</taxon>
        <taxon>Bacillati</taxon>
        <taxon>Actinomycetota</taxon>
        <taxon>Actinomycetes</taxon>
        <taxon>Kitasatosporales</taxon>
        <taxon>Streptomycetaceae</taxon>
        <taxon>Streptomyces</taxon>
    </lineage>
</organism>
<comment type="subcellular location">
    <subcellularLocation>
        <location evidence="2 13">Secreted</location>
    </subcellularLocation>
</comment>
<evidence type="ECO:0000256" key="4">
    <source>
        <dbReference type="ARBA" id="ARBA00012325"/>
    </source>
</evidence>
<keyword evidence="8 13" id="KW-0479">Metal-binding</keyword>
<dbReference type="EMBL" id="BMSJ01000001">
    <property type="protein sequence ID" value="GGR04739.1"/>
    <property type="molecule type" value="Genomic_DNA"/>
</dbReference>
<dbReference type="GO" id="GO:0005576">
    <property type="term" value="C:extracellular region"/>
    <property type="evidence" value="ECO:0007669"/>
    <property type="project" value="UniProtKB-SubCell"/>
</dbReference>
<evidence type="ECO:0000256" key="13">
    <source>
        <dbReference type="PIRNR" id="PIRNR016573"/>
    </source>
</evidence>
<name>A0AAV4KCE1_9ACTN</name>
<comment type="cofactor">
    <cofactor evidence="15">
        <name>Zn(2+)</name>
        <dbReference type="ChEBI" id="CHEBI:29105"/>
    </cofactor>
    <text evidence="15">Binds 1 zinc ion per subunit.</text>
</comment>
<evidence type="ECO:0000256" key="5">
    <source>
        <dbReference type="ARBA" id="ARBA00019129"/>
    </source>
</evidence>
<keyword evidence="7 13" id="KW-0645">Protease</keyword>
<feature type="active site" evidence="14">
    <location>
        <position position="190"/>
    </location>
</feature>
<dbReference type="EC" id="3.4.24.77" evidence="4 13"/>
<comment type="cofactor">
    <cofactor evidence="15">
        <name>Ca(2+)</name>
        <dbReference type="ChEBI" id="CHEBI:29108"/>
    </cofactor>
    <text evidence="15">Binds 1 Ca(2+) ion per subunit.</text>
</comment>
<dbReference type="PRINTS" id="PR00787">
    <property type="entry name" value="NEUTRALPTASE"/>
</dbReference>
<evidence type="ECO:0000256" key="8">
    <source>
        <dbReference type="ARBA" id="ARBA00022723"/>
    </source>
</evidence>
<dbReference type="AlphaFoldDB" id="A0AAV4KCE1"/>
<evidence type="ECO:0000256" key="3">
    <source>
        <dbReference type="ARBA" id="ARBA00006571"/>
    </source>
</evidence>
<dbReference type="InterPro" id="IPR000013">
    <property type="entry name" value="Peptidase_M7"/>
</dbReference>
<gene>
    <name evidence="17" type="primary">snpA</name>
    <name evidence="17" type="ORF">GCM10010497_02540</name>
</gene>
<feature type="binding site" evidence="15">
    <location>
        <position position="193"/>
    </location>
    <ligand>
        <name>Zn(2+)</name>
        <dbReference type="ChEBI" id="CHEBI:29105"/>
        <note>catalytic</note>
    </ligand>
</feature>
<feature type="binding site" evidence="15">
    <location>
        <position position="199"/>
    </location>
    <ligand>
        <name>Zn(2+)</name>
        <dbReference type="ChEBI" id="CHEBI:29105"/>
        <note>catalytic</note>
    </ligand>
</feature>
<evidence type="ECO:0000256" key="14">
    <source>
        <dbReference type="PIRSR" id="PIRSR016573-1"/>
    </source>
</evidence>
<dbReference type="Gene3D" id="3.40.390.10">
    <property type="entry name" value="Collagenase (Catalytic Domain)"/>
    <property type="match status" value="1"/>
</dbReference>
<dbReference type="NCBIfam" id="NF033628">
    <property type="entry name" value="snapalysin"/>
    <property type="match status" value="1"/>
</dbReference>
<evidence type="ECO:0000256" key="12">
    <source>
        <dbReference type="ARBA" id="ARBA00023157"/>
    </source>
</evidence>
<protein>
    <recommendedName>
        <fullName evidence="5 13">Extracellular small neutral protease</fullName>
        <ecNumber evidence="4 13">3.4.24.77</ecNumber>
    </recommendedName>
</protein>
<keyword evidence="10 13" id="KW-0862">Zinc</keyword>
<dbReference type="GO" id="GO:0006508">
    <property type="term" value="P:proteolysis"/>
    <property type="evidence" value="ECO:0007669"/>
    <property type="project" value="UniProtKB-KW"/>
</dbReference>
<comment type="caution">
    <text evidence="17">The sequence shown here is derived from an EMBL/GenBank/DDBJ whole genome shotgun (WGS) entry which is preliminary data.</text>
</comment>
<dbReference type="Proteomes" id="UP000642014">
    <property type="component" value="Unassembled WGS sequence"/>
</dbReference>
<feature type="binding site" evidence="15">
    <location>
        <position position="184"/>
    </location>
    <ligand>
        <name>Ca(2+)</name>
        <dbReference type="ChEBI" id="CHEBI:29108"/>
    </ligand>
</feature>
<dbReference type="InterPro" id="IPR024079">
    <property type="entry name" value="MetalloPept_cat_dom_sf"/>
</dbReference>
<evidence type="ECO:0000256" key="16">
    <source>
        <dbReference type="PIRSR" id="PIRSR016573-3"/>
    </source>
</evidence>
<dbReference type="SUPFAM" id="SSF55486">
    <property type="entry name" value="Metalloproteases ('zincins'), catalytic domain"/>
    <property type="match status" value="1"/>
</dbReference>
<evidence type="ECO:0000256" key="10">
    <source>
        <dbReference type="ARBA" id="ARBA00022833"/>
    </source>
</evidence>
<dbReference type="GO" id="GO:0004222">
    <property type="term" value="F:metalloendopeptidase activity"/>
    <property type="evidence" value="ECO:0007669"/>
    <property type="project" value="UniProtKB-UniRule"/>
</dbReference>
<comment type="catalytic activity">
    <reaction evidence="1 13">
        <text>Hydrolyzes proteins with a preference for Tyr or Phe in the P1' position. Has no action on amino-acid p-nitroanilides.</text>
        <dbReference type="EC" id="3.4.24.77"/>
    </reaction>
</comment>
<sequence length="245" mass="25792">MGLSAVGIIPVRPGSLQTLSDPTQEEPPMRHPKVLNAALTAVLGLGLAASLGAAPAAAAPDDRPVSARGAAVAYAGSAEEARANQAFFDAVVESVAKKRAAAPGAAAVTVVYNAANAPSFRTQIARSTQIWNSSVVNVRLVEGSNPDFRYYEGNDSRGSYASTDGHGRGYIFLDYRQNQQYDSTRVTTHETGHVLGLPDHYSGPCSELMSGGGPGTSCRNAQPNAQERARVDQLWRYGLASAFKD</sequence>
<evidence type="ECO:0000256" key="2">
    <source>
        <dbReference type="ARBA" id="ARBA00004613"/>
    </source>
</evidence>
<dbReference type="Pfam" id="PF02031">
    <property type="entry name" value="Peptidase_M7"/>
    <property type="match status" value="1"/>
</dbReference>
<evidence type="ECO:0000256" key="7">
    <source>
        <dbReference type="ARBA" id="ARBA00022670"/>
    </source>
</evidence>
<feature type="binding site" evidence="15">
    <location>
        <position position="182"/>
    </location>
    <ligand>
        <name>Ca(2+)</name>
        <dbReference type="ChEBI" id="CHEBI:29108"/>
    </ligand>
</feature>
<feature type="disulfide bond" evidence="16">
    <location>
        <begin position="205"/>
        <end position="218"/>
    </location>
</feature>
<dbReference type="GO" id="GO:0008270">
    <property type="term" value="F:zinc ion binding"/>
    <property type="evidence" value="ECO:0007669"/>
    <property type="project" value="UniProtKB-UniRule"/>
</dbReference>
<keyword evidence="11 13" id="KW-0482">Metalloprotease</keyword>